<protein>
    <submittedName>
        <fullName evidence="1">Uncharacterized protein</fullName>
    </submittedName>
</protein>
<accession>D2XAI3</accession>
<dbReference type="RefSeq" id="YP_003406922.1">
    <property type="nucleotide sequence ID" value="NC_013756.1"/>
</dbReference>
<reference evidence="1 2" key="1">
    <citation type="journal article" date="2009" name="Proc. Natl. Acad. Sci. U.S.A.">
        <title>Giant Marseillevirus highlights the role of amoebae as a melting pot in emergence of chimeric microorganisms.</title>
        <authorList>
            <person name="Boyer M."/>
            <person name="Yutin N."/>
            <person name="Pagnier I."/>
            <person name="Barrassi L."/>
            <person name="Fournous G."/>
            <person name="Espinosa L."/>
            <person name="Robert C."/>
            <person name="Azza S."/>
            <person name="Sun S."/>
            <person name="Rossmann M.G."/>
            <person name="Suzan-Monti M."/>
            <person name="La Scola B."/>
            <person name="Koonin E.V."/>
            <person name="Raoult D."/>
        </authorList>
    </citation>
    <scope>NUCLEOTIDE SEQUENCE [LARGE SCALE GENOMIC DNA]</scope>
    <source>
        <strain evidence="1 2">T19</strain>
    </source>
</reference>
<dbReference type="OrthoDB" id="37360at10239"/>
<dbReference type="Proteomes" id="UP000029780">
    <property type="component" value="Segment"/>
</dbReference>
<organismHost>
    <name type="scientific">Acanthamoeba</name>
    <dbReference type="NCBI Taxonomy" id="5754"/>
</organismHost>
<name>D2XAI3_GBMV</name>
<gene>
    <name evidence="1" type="ORF">MAR_ORF179</name>
</gene>
<keyword evidence="2" id="KW-1185">Reference proteome</keyword>
<organism evidence="1 2">
    <name type="scientific">Marseillevirus marseillevirus</name>
    <name type="common">GBM</name>
    <dbReference type="NCBI Taxonomy" id="694581"/>
    <lineage>
        <taxon>Viruses</taxon>
        <taxon>Varidnaviria</taxon>
        <taxon>Bamfordvirae</taxon>
        <taxon>Nucleocytoviricota</taxon>
        <taxon>Megaviricetes</taxon>
        <taxon>Pimascovirales</taxon>
        <taxon>Pimascovirales incertae sedis</taxon>
        <taxon>Marseilleviridae</taxon>
        <taxon>Marseillevirus</taxon>
        <taxon>Marseillevirus massiliense</taxon>
    </lineage>
</organism>
<dbReference type="KEGG" id="vg:8746416"/>
<dbReference type="GeneID" id="8746416"/>
<proteinExistence type="predicted"/>
<dbReference type="EMBL" id="GU071086">
    <property type="protein sequence ID" value="ADB03960.1"/>
    <property type="molecule type" value="Genomic_DNA"/>
</dbReference>
<sequence length="124" mass="15234">MELPLYEEVFLVLERKYLLRRREFAKLEKFTFSVKKPDHRTLSIYTKQCELLCEWEENWLDNRTKVYHKKAEREVALSREEMLRDIKRQLGERVPSSDIHKDILKYGFPEKRKLSKEGLKKFRE</sequence>
<evidence type="ECO:0000313" key="1">
    <source>
        <dbReference type="EMBL" id="ADB03960.1"/>
    </source>
</evidence>
<evidence type="ECO:0000313" key="2">
    <source>
        <dbReference type="Proteomes" id="UP000029780"/>
    </source>
</evidence>